<reference evidence="1 2" key="1">
    <citation type="submission" date="2020-08" db="EMBL/GenBank/DDBJ databases">
        <title>Genomic Encyclopedia of Type Strains, Phase IV (KMG-IV): sequencing the most valuable type-strain genomes for metagenomic binning, comparative biology and taxonomic classification.</title>
        <authorList>
            <person name="Goeker M."/>
        </authorList>
    </citation>
    <scope>NUCLEOTIDE SEQUENCE [LARGE SCALE GENOMIC DNA]</scope>
    <source>
        <strain evidence="1 2">DSM 28570</strain>
    </source>
</reference>
<dbReference type="Proteomes" id="UP000539642">
    <property type="component" value="Unassembled WGS sequence"/>
</dbReference>
<keyword evidence="2" id="KW-1185">Reference proteome</keyword>
<dbReference type="CDD" id="cd09627">
    <property type="entry name" value="DOMON_murB_like"/>
    <property type="match status" value="1"/>
</dbReference>
<dbReference type="RefSeq" id="WP_183349140.1">
    <property type="nucleotide sequence ID" value="NZ_JACHEO010000004.1"/>
</dbReference>
<proteinExistence type="predicted"/>
<sequence>MQIFSLQRFDPVPDTASLRVAITGTARRRDNILSLDYLVTGGFGGLAVPEARGPCRRRHELWRHTCFECFIAIQEAEEYWEVNLAPNGDWNVYHFDRYRTGMAEVTAISRLPSMIDTDGDGIRVGMTIDLSPIIREEVALEVGITAVLEHRHGALSYWALRHRGTKADFHHRAGFGLAL</sequence>
<dbReference type="AlphaFoldDB" id="A0A840UM80"/>
<evidence type="ECO:0000313" key="1">
    <source>
        <dbReference type="EMBL" id="MBB5347397.1"/>
    </source>
</evidence>
<gene>
    <name evidence="1" type="ORF">HNQ81_001113</name>
</gene>
<dbReference type="EMBL" id="JACHEO010000004">
    <property type="protein sequence ID" value="MBB5347397.1"/>
    <property type="molecule type" value="Genomic_DNA"/>
</dbReference>
<evidence type="ECO:0000313" key="2">
    <source>
        <dbReference type="Proteomes" id="UP000539642"/>
    </source>
</evidence>
<evidence type="ECO:0008006" key="3">
    <source>
        <dbReference type="Google" id="ProtNLM"/>
    </source>
</evidence>
<organism evidence="1 2">
    <name type="scientific">Desulfoprunum benzoelyticum</name>
    <dbReference type="NCBI Taxonomy" id="1506996"/>
    <lineage>
        <taxon>Bacteria</taxon>
        <taxon>Pseudomonadati</taxon>
        <taxon>Thermodesulfobacteriota</taxon>
        <taxon>Desulfobulbia</taxon>
        <taxon>Desulfobulbales</taxon>
        <taxon>Desulfobulbaceae</taxon>
        <taxon>Desulfoprunum</taxon>
    </lineage>
</organism>
<name>A0A840UM80_9BACT</name>
<comment type="caution">
    <text evidence="1">The sequence shown here is derived from an EMBL/GenBank/DDBJ whole genome shotgun (WGS) entry which is preliminary data.</text>
</comment>
<accession>A0A840UM80</accession>
<protein>
    <recommendedName>
        <fullName evidence="3">DOMON-like domain-containing protein</fullName>
    </recommendedName>
</protein>